<reference evidence="3" key="2">
    <citation type="journal article" date="2008" name="Nucleic Acids Res.">
        <title>The rice annotation project database (RAP-DB): 2008 update.</title>
        <authorList>
            <consortium name="The rice annotation project (RAP)"/>
        </authorList>
    </citation>
    <scope>GENOME REANNOTATION</scope>
    <source>
        <strain evidence="3">cv. Nipponbare</strain>
    </source>
</reference>
<feature type="region of interest" description="Disordered" evidence="1">
    <location>
        <begin position="1"/>
        <end position="42"/>
    </location>
</feature>
<gene>
    <name evidence="2" type="ORF">OSJNBa0004P12.14</name>
</gene>
<feature type="compositionally biased region" description="Basic and acidic residues" evidence="1">
    <location>
        <begin position="16"/>
        <end position="42"/>
    </location>
</feature>
<sequence>MAATPGSEEVPSTGEGRPELRDGGGVGREQRGGRGEGEENGQKLINEEWREVVERFGRGYIRNLTTFDLDSIGMGMDIRINTGLLSGSLYVIPKIQGVTLTKDNLAKRKWKGGYYFSHPVDSHLGYPSQTGSSDTITVVIATFGPEAGVGSVGMYHLGVFG</sequence>
<protein>
    <submittedName>
        <fullName evidence="2">Uncharacterized protein</fullName>
    </submittedName>
</protein>
<accession>Q7G471</accession>
<evidence type="ECO:0000313" key="2">
    <source>
        <dbReference type="EMBL" id="AAL86502.1"/>
    </source>
</evidence>
<dbReference type="Proteomes" id="UP000000763">
    <property type="component" value="Chromosome 10"/>
</dbReference>
<organism evidence="2 3">
    <name type="scientific">Oryza sativa subsp. japonica</name>
    <name type="common">Rice</name>
    <dbReference type="NCBI Taxonomy" id="39947"/>
    <lineage>
        <taxon>Eukaryota</taxon>
        <taxon>Viridiplantae</taxon>
        <taxon>Streptophyta</taxon>
        <taxon>Embryophyta</taxon>
        <taxon>Tracheophyta</taxon>
        <taxon>Spermatophyta</taxon>
        <taxon>Magnoliopsida</taxon>
        <taxon>Liliopsida</taxon>
        <taxon>Poales</taxon>
        <taxon>Poaceae</taxon>
        <taxon>BOP clade</taxon>
        <taxon>Oryzoideae</taxon>
        <taxon>Oryzeae</taxon>
        <taxon>Oryzinae</taxon>
        <taxon>Oryza</taxon>
        <taxon>Oryza sativa</taxon>
    </lineage>
</organism>
<name>Q7G471_ORYSJ</name>
<evidence type="ECO:0000313" key="3">
    <source>
        <dbReference type="Proteomes" id="UP000000763"/>
    </source>
</evidence>
<evidence type="ECO:0000256" key="1">
    <source>
        <dbReference type="SAM" id="MobiDB-lite"/>
    </source>
</evidence>
<dbReference type="EMBL" id="AC099040">
    <property type="protein sequence ID" value="AAL86502.1"/>
    <property type="molecule type" value="Genomic_DNA"/>
</dbReference>
<proteinExistence type="predicted"/>
<reference evidence="3" key="1">
    <citation type="journal article" date="2005" name="Nature">
        <title>The map-based sequence of the rice genome.</title>
        <authorList>
            <consortium name="International rice genome sequencing project (IRGSP)"/>
            <person name="Matsumoto T."/>
            <person name="Wu J."/>
            <person name="Kanamori H."/>
            <person name="Katayose Y."/>
            <person name="Fujisawa M."/>
            <person name="Namiki N."/>
            <person name="Mizuno H."/>
            <person name="Yamamoto K."/>
            <person name="Antonio B.A."/>
            <person name="Baba T."/>
            <person name="Sakata K."/>
            <person name="Nagamura Y."/>
            <person name="Aoki H."/>
            <person name="Arikawa K."/>
            <person name="Arita K."/>
            <person name="Bito T."/>
            <person name="Chiden Y."/>
            <person name="Fujitsuka N."/>
            <person name="Fukunaka R."/>
            <person name="Hamada M."/>
            <person name="Harada C."/>
            <person name="Hayashi A."/>
            <person name="Hijishita S."/>
            <person name="Honda M."/>
            <person name="Hosokawa S."/>
            <person name="Ichikawa Y."/>
            <person name="Idonuma A."/>
            <person name="Iijima M."/>
            <person name="Ikeda M."/>
            <person name="Ikeno M."/>
            <person name="Ito K."/>
            <person name="Ito S."/>
            <person name="Ito T."/>
            <person name="Ito Y."/>
            <person name="Ito Y."/>
            <person name="Iwabuchi A."/>
            <person name="Kamiya K."/>
            <person name="Karasawa W."/>
            <person name="Kurita K."/>
            <person name="Katagiri S."/>
            <person name="Kikuta A."/>
            <person name="Kobayashi H."/>
            <person name="Kobayashi N."/>
            <person name="Machita K."/>
            <person name="Maehara T."/>
            <person name="Masukawa M."/>
            <person name="Mizubayashi T."/>
            <person name="Mukai Y."/>
            <person name="Nagasaki H."/>
            <person name="Nagata Y."/>
            <person name="Naito S."/>
            <person name="Nakashima M."/>
            <person name="Nakama Y."/>
            <person name="Nakamichi Y."/>
            <person name="Nakamura M."/>
            <person name="Meguro A."/>
            <person name="Negishi M."/>
            <person name="Ohta I."/>
            <person name="Ohta T."/>
            <person name="Okamoto M."/>
            <person name="Ono N."/>
            <person name="Saji S."/>
            <person name="Sakaguchi M."/>
            <person name="Sakai K."/>
            <person name="Shibata M."/>
            <person name="Shimokawa T."/>
            <person name="Song J."/>
            <person name="Takazaki Y."/>
            <person name="Terasawa K."/>
            <person name="Tsugane M."/>
            <person name="Tsuji K."/>
            <person name="Ueda S."/>
            <person name="Waki K."/>
            <person name="Yamagata H."/>
            <person name="Yamamoto M."/>
            <person name="Yamamoto S."/>
            <person name="Yamane H."/>
            <person name="Yoshiki S."/>
            <person name="Yoshihara R."/>
            <person name="Yukawa K."/>
            <person name="Zhong H."/>
            <person name="Yano M."/>
            <person name="Yuan Q."/>
            <person name="Ouyang S."/>
            <person name="Liu J."/>
            <person name="Jones K.M."/>
            <person name="Gansberger K."/>
            <person name="Moffat K."/>
            <person name="Hill J."/>
            <person name="Bera J."/>
            <person name="Fadrosh D."/>
            <person name="Jin S."/>
            <person name="Johri S."/>
            <person name="Kim M."/>
            <person name="Overton L."/>
            <person name="Reardon M."/>
            <person name="Tsitrin T."/>
            <person name="Vuong H."/>
            <person name="Weaver B."/>
            <person name="Ciecko A."/>
            <person name="Tallon L."/>
            <person name="Jackson J."/>
            <person name="Pai G."/>
            <person name="Aken S.V."/>
            <person name="Utterback T."/>
            <person name="Reidmuller S."/>
            <person name="Feldblyum T."/>
            <person name="Hsiao J."/>
            <person name="Zismann V."/>
            <person name="Iobst S."/>
            <person name="de Vazeille A.R."/>
            <person name="Buell C.R."/>
            <person name="Ying K."/>
            <person name="Li Y."/>
            <person name="Lu T."/>
            <person name="Huang Y."/>
            <person name="Zhao Q."/>
            <person name="Feng Q."/>
            <person name="Zhang L."/>
            <person name="Zhu J."/>
            <person name="Weng Q."/>
            <person name="Mu J."/>
            <person name="Lu Y."/>
            <person name="Fan D."/>
            <person name="Liu Y."/>
            <person name="Guan J."/>
            <person name="Zhang Y."/>
            <person name="Yu S."/>
            <person name="Liu X."/>
            <person name="Zhang Y."/>
            <person name="Hong G."/>
            <person name="Han B."/>
            <person name="Choisne N."/>
            <person name="Demange N."/>
            <person name="Orjeda G."/>
            <person name="Samain S."/>
            <person name="Cattolico L."/>
            <person name="Pelletier E."/>
            <person name="Couloux A."/>
            <person name="Segurens B."/>
            <person name="Wincker P."/>
            <person name="D'Hont A."/>
            <person name="Scarpelli C."/>
            <person name="Weissenbach J."/>
            <person name="Salanoubat M."/>
            <person name="Quetier F."/>
            <person name="Yu Y."/>
            <person name="Kim H.R."/>
            <person name="Rambo T."/>
            <person name="Currie J."/>
            <person name="Collura K."/>
            <person name="Luo M."/>
            <person name="Yang T."/>
            <person name="Ammiraju J.S.S."/>
            <person name="Engler F."/>
            <person name="Soderlund C."/>
            <person name="Wing R.A."/>
            <person name="Palmer L.E."/>
            <person name="de la Bastide M."/>
            <person name="Spiegel L."/>
            <person name="Nascimento L."/>
            <person name="Zutavern T."/>
            <person name="O'Shaughnessy A."/>
            <person name="Dike S."/>
            <person name="Dedhia N."/>
            <person name="Preston R."/>
            <person name="Balija V."/>
            <person name="McCombie W.R."/>
            <person name="Chow T."/>
            <person name="Chen H."/>
            <person name="Chung M."/>
            <person name="Chen C."/>
            <person name="Shaw J."/>
            <person name="Wu H."/>
            <person name="Hsiao K."/>
            <person name="Chao Y."/>
            <person name="Chu M."/>
            <person name="Cheng C."/>
            <person name="Hour A."/>
            <person name="Lee P."/>
            <person name="Lin S."/>
            <person name="Lin Y."/>
            <person name="Liou J."/>
            <person name="Liu S."/>
            <person name="Hsing Y."/>
            <person name="Raghuvanshi S."/>
            <person name="Mohanty A."/>
            <person name="Bharti A.K."/>
            <person name="Gaur A."/>
            <person name="Gupta V."/>
            <person name="Kumar D."/>
            <person name="Ravi V."/>
            <person name="Vij S."/>
            <person name="Kapur A."/>
            <person name="Khurana P."/>
            <person name="Khurana P."/>
            <person name="Khurana J.P."/>
            <person name="Tyagi A.K."/>
            <person name="Gaikwad K."/>
            <person name="Singh A."/>
            <person name="Dalal V."/>
            <person name="Srivastava S."/>
            <person name="Dixit A."/>
            <person name="Pal A.K."/>
            <person name="Ghazi I.A."/>
            <person name="Yadav M."/>
            <person name="Pandit A."/>
            <person name="Bhargava A."/>
            <person name="Sureshbabu K."/>
            <person name="Batra K."/>
            <person name="Sharma T.R."/>
            <person name="Mohapatra T."/>
            <person name="Singh N.K."/>
            <person name="Messing J."/>
            <person name="Nelson A.B."/>
            <person name="Fuks G."/>
            <person name="Kavchok S."/>
            <person name="Keizer G."/>
            <person name="Linton E."/>
            <person name="Llaca V."/>
            <person name="Song R."/>
            <person name="Tanyolac B."/>
            <person name="Young S."/>
            <person name="Ho-Il K."/>
            <person name="Hahn J.H."/>
            <person name="Sangsakoo G."/>
            <person name="Vanavichit A."/>
            <person name="de Mattos Luiz.A.T."/>
            <person name="Zimmer P.D."/>
            <person name="Malone G."/>
            <person name="Dellagostin O."/>
            <person name="de Oliveira A.C."/>
            <person name="Bevan M."/>
            <person name="Bancroft I."/>
            <person name="Minx P."/>
            <person name="Cordum H."/>
            <person name="Wilson R."/>
            <person name="Cheng Z."/>
            <person name="Jin W."/>
            <person name="Jiang J."/>
            <person name="Leong S.A."/>
            <person name="Iwama H."/>
            <person name="Gojobori T."/>
            <person name="Itoh T."/>
            <person name="Niimura Y."/>
            <person name="Fujii Y."/>
            <person name="Habara T."/>
            <person name="Sakai H."/>
            <person name="Sato Y."/>
            <person name="Wilson G."/>
            <person name="Kumar K."/>
            <person name="McCouch S."/>
            <person name="Juretic N."/>
            <person name="Hoen D."/>
            <person name="Wright S."/>
            <person name="Bruskiewich R."/>
            <person name="Bureau T."/>
            <person name="Miyao A."/>
            <person name="Hirochika H."/>
            <person name="Nishikawa T."/>
            <person name="Kadowaki K."/>
            <person name="Sugiura M."/>
            <person name="Burr B."/>
            <person name="Sasaki T."/>
        </authorList>
    </citation>
    <scope>NUCLEOTIDE SEQUENCE [LARGE SCALE GENOMIC DNA]</scope>
    <source>
        <strain evidence="3">cv. Nipponbare</strain>
    </source>
</reference>
<dbReference type="AlphaFoldDB" id="Q7G471"/>